<feature type="region of interest" description="Disordered" evidence="1">
    <location>
        <begin position="1"/>
        <end position="46"/>
    </location>
</feature>
<proteinExistence type="predicted"/>
<dbReference type="GeneID" id="34554407"/>
<accession>A0A1G4BPX6</accession>
<evidence type="ECO:0000313" key="3">
    <source>
        <dbReference type="Proteomes" id="UP000176998"/>
    </source>
</evidence>
<reference evidence="2 3" key="1">
    <citation type="submission" date="2016-09" db="EMBL/GenBank/DDBJ databases">
        <authorList>
            <person name="Capua I."/>
            <person name="De Benedictis P."/>
            <person name="Joannis T."/>
            <person name="Lombin L.H."/>
            <person name="Cattoli G."/>
        </authorList>
    </citation>
    <scope>NUCLEOTIDE SEQUENCE [LARGE SCALE GENOMIC DNA]</scope>
    <source>
        <strain evidence="2 3">IMI 309357</strain>
    </source>
</reference>
<dbReference type="EMBL" id="MJBS01000006">
    <property type="protein sequence ID" value="OHF03522.1"/>
    <property type="molecule type" value="Genomic_DNA"/>
</dbReference>
<evidence type="ECO:0000256" key="1">
    <source>
        <dbReference type="SAM" id="MobiDB-lite"/>
    </source>
</evidence>
<comment type="caution">
    <text evidence="2">The sequence shown here is derived from an EMBL/GenBank/DDBJ whole genome shotgun (WGS) entry which is preliminary data.</text>
</comment>
<sequence length="94" mass="9993">MAADSSLVPAGSSARAQSNMESEQKQQEGKKSEALHAMGEMDKRDPDLEVELHGKIPTLSIVIEVLTIGIDHLLDGIKGGQGDLAEEIFMSCAS</sequence>
<dbReference type="RefSeq" id="XP_022480658.1">
    <property type="nucleotide sequence ID" value="XM_022612897.1"/>
</dbReference>
<feature type="compositionally biased region" description="Basic and acidic residues" evidence="1">
    <location>
        <begin position="22"/>
        <end position="46"/>
    </location>
</feature>
<name>A0A1G4BPX6_9PEZI</name>
<dbReference type="Proteomes" id="UP000176998">
    <property type="component" value="Unassembled WGS sequence"/>
</dbReference>
<keyword evidence="3" id="KW-1185">Reference proteome</keyword>
<evidence type="ECO:0000313" key="2">
    <source>
        <dbReference type="EMBL" id="OHF03522.1"/>
    </source>
</evidence>
<dbReference type="AlphaFoldDB" id="A0A1G4BPX6"/>
<gene>
    <name evidence="2" type="ORF">CORC01_01241</name>
</gene>
<protein>
    <submittedName>
        <fullName evidence="2">Uncharacterized protein</fullName>
    </submittedName>
</protein>
<organism evidence="2 3">
    <name type="scientific">Colletotrichum orchidophilum</name>
    <dbReference type="NCBI Taxonomy" id="1209926"/>
    <lineage>
        <taxon>Eukaryota</taxon>
        <taxon>Fungi</taxon>
        <taxon>Dikarya</taxon>
        <taxon>Ascomycota</taxon>
        <taxon>Pezizomycotina</taxon>
        <taxon>Sordariomycetes</taxon>
        <taxon>Hypocreomycetidae</taxon>
        <taxon>Glomerellales</taxon>
        <taxon>Glomerellaceae</taxon>
        <taxon>Colletotrichum</taxon>
    </lineage>
</organism>